<keyword evidence="2" id="KW-0812">Transmembrane</keyword>
<name>A0A975SYT2_9ACTN</name>
<evidence type="ECO:0000313" key="7">
    <source>
        <dbReference type="Proteomes" id="UP000683575"/>
    </source>
</evidence>
<evidence type="ECO:0000256" key="3">
    <source>
        <dbReference type="ARBA" id="ARBA00022824"/>
    </source>
</evidence>
<protein>
    <submittedName>
        <fullName evidence="6">UDP-N-acetylglucosamine--LPS N-acetylglucosamine transferase</fullName>
    </submittedName>
</protein>
<keyword evidence="5" id="KW-0472">Membrane</keyword>
<keyword evidence="6" id="KW-0808">Transferase</keyword>
<evidence type="ECO:0000313" key="6">
    <source>
        <dbReference type="EMBL" id="QWZ08381.1"/>
    </source>
</evidence>
<dbReference type="PANTHER" id="PTHR12154:SF4">
    <property type="entry name" value="UDP-N-ACETYLGLUCOSAMINE TRANSFERASE SUBUNIT ALG14 HOMOLOG"/>
    <property type="match status" value="1"/>
</dbReference>
<dbReference type="EMBL" id="CP077062">
    <property type="protein sequence ID" value="QWZ08381.1"/>
    <property type="molecule type" value="Genomic_DNA"/>
</dbReference>
<evidence type="ECO:0000256" key="4">
    <source>
        <dbReference type="ARBA" id="ARBA00022989"/>
    </source>
</evidence>
<keyword evidence="3" id="KW-0256">Endoplasmic reticulum</keyword>
<dbReference type="Pfam" id="PF08660">
    <property type="entry name" value="Alg14"/>
    <property type="match status" value="1"/>
</dbReference>
<dbReference type="KEGG" id="nps:KRR39_00390"/>
<accession>A0A975SYT2</accession>
<dbReference type="Proteomes" id="UP000683575">
    <property type="component" value="Chromosome"/>
</dbReference>
<gene>
    <name evidence="6" type="ORF">KRR39_00390</name>
</gene>
<dbReference type="InterPro" id="IPR013969">
    <property type="entry name" value="Oligosacch_biosynth_Alg14"/>
</dbReference>
<dbReference type="RefSeq" id="WP_216939871.1">
    <property type="nucleotide sequence ID" value="NZ_CP077062.1"/>
</dbReference>
<keyword evidence="7" id="KW-1185">Reference proteome</keyword>
<evidence type="ECO:0000256" key="5">
    <source>
        <dbReference type="ARBA" id="ARBA00023136"/>
    </source>
</evidence>
<dbReference type="GO" id="GO:0004577">
    <property type="term" value="F:N-acetylglucosaminyldiphosphodolichol N-acetylglucosaminyltransferase activity"/>
    <property type="evidence" value="ECO:0007669"/>
    <property type="project" value="TreeGrafter"/>
</dbReference>
<evidence type="ECO:0000256" key="2">
    <source>
        <dbReference type="ARBA" id="ARBA00022692"/>
    </source>
</evidence>
<dbReference type="AlphaFoldDB" id="A0A975SYT2"/>
<proteinExistence type="predicted"/>
<reference evidence="6" key="1">
    <citation type="submission" date="2021-06" db="EMBL/GenBank/DDBJ databases">
        <title>Complete genome sequence of Nocardioides sp. G188.</title>
        <authorList>
            <person name="Im W.-T."/>
        </authorList>
    </citation>
    <scope>NUCLEOTIDE SEQUENCE</scope>
    <source>
        <strain evidence="6">G188</strain>
    </source>
</reference>
<evidence type="ECO:0000256" key="1">
    <source>
        <dbReference type="ARBA" id="ARBA00004389"/>
    </source>
</evidence>
<dbReference type="GO" id="GO:0006488">
    <property type="term" value="P:dolichol-linked oligosaccharide biosynthetic process"/>
    <property type="evidence" value="ECO:0007669"/>
    <property type="project" value="InterPro"/>
</dbReference>
<sequence length="149" mass="16883">MRVLLTCSTGGHLSQLYALKPWWSQHQRRWLTFDKPDARSLLKGESIGWAFHPTTRNIPNLIRNSGVAMRELRDFRPDVVVSTGAAVAVPVFYLARLMGIRTVYVEVYDRIDSATLTGSMCRPVADLFAVQWDEQLKMYPTATVIGPLM</sequence>
<keyword evidence="4" id="KW-1133">Transmembrane helix</keyword>
<organism evidence="6 7">
    <name type="scientific">Nocardioides panacis</name>
    <dbReference type="NCBI Taxonomy" id="2849501"/>
    <lineage>
        <taxon>Bacteria</taxon>
        <taxon>Bacillati</taxon>
        <taxon>Actinomycetota</taxon>
        <taxon>Actinomycetes</taxon>
        <taxon>Propionibacteriales</taxon>
        <taxon>Nocardioidaceae</taxon>
        <taxon>Nocardioides</taxon>
    </lineage>
</organism>
<comment type="subcellular location">
    <subcellularLocation>
        <location evidence="1">Endoplasmic reticulum membrane</location>
        <topology evidence="1">Single-pass membrane protein</topology>
    </subcellularLocation>
</comment>
<dbReference type="PANTHER" id="PTHR12154">
    <property type="entry name" value="GLYCOSYL TRANSFERASE-RELATED"/>
    <property type="match status" value="1"/>
</dbReference>